<dbReference type="GO" id="GO:0005886">
    <property type="term" value="C:plasma membrane"/>
    <property type="evidence" value="ECO:0007669"/>
    <property type="project" value="UniProtKB-SubCell"/>
</dbReference>
<comment type="subcellular location">
    <subcellularLocation>
        <location evidence="1">Cell membrane</location>
        <topology evidence="1">Multi-pass membrane protein</topology>
    </subcellularLocation>
</comment>
<evidence type="ECO:0000256" key="10">
    <source>
        <dbReference type="SAM" id="Phobius"/>
    </source>
</evidence>
<dbReference type="Pfam" id="PF00664">
    <property type="entry name" value="ABC_membrane"/>
    <property type="match status" value="1"/>
</dbReference>
<dbReference type="EMBL" id="FPAB01000002">
    <property type="protein sequence ID" value="SFS58209.1"/>
    <property type="molecule type" value="Genomic_DNA"/>
</dbReference>
<feature type="domain" description="ABC transmembrane type-1" evidence="12">
    <location>
        <begin position="25"/>
        <end position="304"/>
    </location>
</feature>
<dbReference type="PANTHER" id="PTHR43394:SF1">
    <property type="entry name" value="ATP-BINDING CASSETTE SUB-FAMILY B MEMBER 10, MITOCHONDRIAL"/>
    <property type="match status" value="1"/>
</dbReference>
<dbReference type="InterPro" id="IPR039421">
    <property type="entry name" value="Type_1_exporter"/>
</dbReference>
<keyword evidence="2" id="KW-0813">Transport</keyword>
<evidence type="ECO:0000256" key="4">
    <source>
        <dbReference type="ARBA" id="ARBA00022692"/>
    </source>
</evidence>
<dbReference type="InterPro" id="IPR003439">
    <property type="entry name" value="ABC_transporter-like_ATP-bd"/>
</dbReference>
<accession>A0A1I6R0G4</accession>
<dbReference type="Pfam" id="PF00005">
    <property type="entry name" value="ABC_tran"/>
    <property type="match status" value="1"/>
</dbReference>
<dbReference type="FunFam" id="3.40.50.300:FF:000299">
    <property type="entry name" value="ABC transporter ATP-binding protein/permease"/>
    <property type="match status" value="1"/>
</dbReference>
<protein>
    <submittedName>
        <fullName evidence="13">ATP-binding cassette, subfamily B</fullName>
    </submittedName>
</protein>
<evidence type="ECO:0000259" key="11">
    <source>
        <dbReference type="PROSITE" id="PS50893"/>
    </source>
</evidence>
<name>A0A1I6R0G4_9ACTN</name>
<keyword evidence="4 10" id="KW-0812">Transmembrane</keyword>
<reference evidence="14" key="1">
    <citation type="submission" date="2016-10" db="EMBL/GenBank/DDBJ databases">
        <authorList>
            <person name="Varghese N."/>
            <person name="Submissions S."/>
        </authorList>
    </citation>
    <scope>NUCLEOTIDE SEQUENCE [LARGE SCALE GENOMIC DNA]</scope>
    <source>
        <strain evidence="14">CGMCC 4.7047</strain>
    </source>
</reference>
<dbReference type="InterPro" id="IPR027417">
    <property type="entry name" value="P-loop_NTPase"/>
</dbReference>
<keyword evidence="3" id="KW-1003">Cell membrane</keyword>
<gene>
    <name evidence="13" type="ORF">SAMN05444716_102621</name>
</gene>
<keyword evidence="8 10" id="KW-0472">Membrane</keyword>
<sequence>MTTPPTADRPGTIWGLARRHRLLLAGGLLLGIVGVGSTLVQPVIVSDLIEAAGAGDPVAGIIVLLGALLLADAVLSATQGYLIGKAGENIVRDSRVLLTGRVLRADLAAFQARRQGDVHTRLVSDTSLVKIALSQSLAQIAVNGLVVIGCVVMMAWIDVWLLLLALGCIGVASTLSLWLARRLRVVALRNREETGEFGADLHRVLSALTTVKAARAEEREQAGIGRLAERVRRSGVRVSAYASVLTPAMNVGLQASLAAVVGAGMARVATGSLGLADFTAFVMYLFYLVSPLVLVFMSIAAYQQGRAAIQRVDELVGIPQEDDPPAVAISASGPAAAPEPVPAPGPAGVGPAVEFRQVAFGYGEEGRDVLAEVSFTVPARGLTALVGPSGAGKTTVFQLIERFYRPRRGSVLLDGRDIAALPLARVRGRVGYVQQDSPVMRGTLRENIAYAAPDATEAEIRDAVELAGLAPVVAQLPDGLDTVLGDQGTGLSGGQRQRLCIARVLLQKPAVMLLDEATSHLDSDTEAALREVLDRVSRRCAVIAIAHRISTVVDADHIVVLDAGRVRDRGTHAELYERDELYRRLAATQLSGRPAAVAGRQDAAAGLQ</sequence>
<comment type="similarity">
    <text evidence="9">Belongs to the ABC transporter superfamily. Lipid exporter (TC 3.A.1.106) family.</text>
</comment>
<keyword evidence="5" id="KW-0547">Nucleotide-binding</keyword>
<evidence type="ECO:0000256" key="6">
    <source>
        <dbReference type="ARBA" id="ARBA00022840"/>
    </source>
</evidence>
<organism evidence="13 14">
    <name type="scientific">Streptomyces harbinensis</name>
    <dbReference type="NCBI Taxonomy" id="1176198"/>
    <lineage>
        <taxon>Bacteria</taxon>
        <taxon>Bacillati</taxon>
        <taxon>Actinomycetota</taxon>
        <taxon>Actinomycetes</taxon>
        <taxon>Kitasatosporales</taxon>
        <taxon>Streptomycetaceae</taxon>
        <taxon>Streptomyces</taxon>
    </lineage>
</organism>
<evidence type="ECO:0000256" key="1">
    <source>
        <dbReference type="ARBA" id="ARBA00004651"/>
    </source>
</evidence>
<evidence type="ECO:0000256" key="2">
    <source>
        <dbReference type="ARBA" id="ARBA00022448"/>
    </source>
</evidence>
<keyword evidence="14" id="KW-1185">Reference proteome</keyword>
<keyword evidence="6 13" id="KW-0067">ATP-binding</keyword>
<proteinExistence type="inferred from homology"/>
<dbReference type="Proteomes" id="UP000198873">
    <property type="component" value="Unassembled WGS sequence"/>
</dbReference>
<dbReference type="InterPro" id="IPR011527">
    <property type="entry name" value="ABC1_TM_dom"/>
</dbReference>
<dbReference type="PANTHER" id="PTHR43394">
    <property type="entry name" value="ATP-DEPENDENT PERMEASE MDL1, MITOCHONDRIAL"/>
    <property type="match status" value="1"/>
</dbReference>
<evidence type="ECO:0000313" key="13">
    <source>
        <dbReference type="EMBL" id="SFS58209.1"/>
    </source>
</evidence>
<evidence type="ECO:0000256" key="3">
    <source>
        <dbReference type="ARBA" id="ARBA00022475"/>
    </source>
</evidence>
<keyword evidence="7 10" id="KW-1133">Transmembrane helix</keyword>
<evidence type="ECO:0000256" key="7">
    <source>
        <dbReference type="ARBA" id="ARBA00022989"/>
    </source>
</evidence>
<dbReference type="CDD" id="cd18551">
    <property type="entry name" value="ABC_6TM_LmrA_like"/>
    <property type="match status" value="1"/>
</dbReference>
<dbReference type="InterPro" id="IPR036640">
    <property type="entry name" value="ABC1_TM_sf"/>
</dbReference>
<dbReference type="PROSITE" id="PS50893">
    <property type="entry name" value="ABC_TRANSPORTER_2"/>
    <property type="match status" value="1"/>
</dbReference>
<evidence type="ECO:0000256" key="5">
    <source>
        <dbReference type="ARBA" id="ARBA00022741"/>
    </source>
</evidence>
<dbReference type="Gene3D" id="3.40.50.300">
    <property type="entry name" value="P-loop containing nucleotide triphosphate hydrolases"/>
    <property type="match status" value="1"/>
</dbReference>
<evidence type="ECO:0000256" key="9">
    <source>
        <dbReference type="ARBA" id="ARBA00061644"/>
    </source>
</evidence>
<dbReference type="InterPro" id="IPR017871">
    <property type="entry name" value="ABC_transporter-like_CS"/>
</dbReference>
<feature type="transmembrane region" description="Helical" evidence="10">
    <location>
        <begin position="137"/>
        <end position="156"/>
    </location>
</feature>
<feature type="transmembrane region" description="Helical" evidence="10">
    <location>
        <begin position="22"/>
        <end position="45"/>
    </location>
</feature>
<dbReference type="RefSeq" id="WP_093842514.1">
    <property type="nucleotide sequence ID" value="NZ_FPAB01000002.1"/>
</dbReference>
<dbReference type="PROSITE" id="PS00211">
    <property type="entry name" value="ABC_TRANSPORTER_1"/>
    <property type="match status" value="1"/>
</dbReference>
<dbReference type="STRING" id="1176198.SAMN05444716_102621"/>
<feature type="domain" description="ABC transporter" evidence="11">
    <location>
        <begin position="353"/>
        <end position="588"/>
    </location>
</feature>
<dbReference type="AlphaFoldDB" id="A0A1I6R0G4"/>
<evidence type="ECO:0000313" key="14">
    <source>
        <dbReference type="Proteomes" id="UP000198873"/>
    </source>
</evidence>
<dbReference type="SUPFAM" id="SSF52540">
    <property type="entry name" value="P-loop containing nucleoside triphosphate hydrolases"/>
    <property type="match status" value="1"/>
</dbReference>
<feature type="transmembrane region" description="Helical" evidence="10">
    <location>
        <begin position="57"/>
        <end position="75"/>
    </location>
</feature>
<feature type="transmembrane region" description="Helical" evidence="10">
    <location>
        <begin position="281"/>
        <end position="302"/>
    </location>
</feature>
<dbReference type="GO" id="GO:0016887">
    <property type="term" value="F:ATP hydrolysis activity"/>
    <property type="evidence" value="ECO:0007669"/>
    <property type="project" value="InterPro"/>
</dbReference>
<dbReference type="Gene3D" id="1.20.1560.10">
    <property type="entry name" value="ABC transporter type 1, transmembrane domain"/>
    <property type="match status" value="1"/>
</dbReference>
<feature type="transmembrane region" description="Helical" evidence="10">
    <location>
        <begin position="240"/>
        <end position="261"/>
    </location>
</feature>
<feature type="transmembrane region" description="Helical" evidence="10">
    <location>
        <begin position="162"/>
        <end position="180"/>
    </location>
</feature>
<evidence type="ECO:0000256" key="8">
    <source>
        <dbReference type="ARBA" id="ARBA00023136"/>
    </source>
</evidence>
<evidence type="ECO:0000259" key="12">
    <source>
        <dbReference type="PROSITE" id="PS50929"/>
    </source>
</evidence>
<dbReference type="InterPro" id="IPR003593">
    <property type="entry name" value="AAA+_ATPase"/>
</dbReference>
<dbReference type="GO" id="GO:0005524">
    <property type="term" value="F:ATP binding"/>
    <property type="evidence" value="ECO:0007669"/>
    <property type="project" value="UniProtKB-KW"/>
</dbReference>
<dbReference type="SUPFAM" id="SSF90123">
    <property type="entry name" value="ABC transporter transmembrane region"/>
    <property type="match status" value="1"/>
</dbReference>
<dbReference type="SMART" id="SM00382">
    <property type="entry name" value="AAA"/>
    <property type="match status" value="1"/>
</dbReference>
<dbReference type="GO" id="GO:0015421">
    <property type="term" value="F:ABC-type oligopeptide transporter activity"/>
    <property type="evidence" value="ECO:0007669"/>
    <property type="project" value="TreeGrafter"/>
</dbReference>
<dbReference type="PROSITE" id="PS50929">
    <property type="entry name" value="ABC_TM1F"/>
    <property type="match status" value="1"/>
</dbReference>